<dbReference type="Gramene" id="evm.model.01.2977">
    <property type="protein sequence ID" value="cds.evm.model.01.2977"/>
    <property type="gene ID" value="evm.TU.01.2977"/>
</dbReference>
<keyword evidence="3" id="KW-1185">Reference proteome</keyword>
<dbReference type="EnsemblPlants" id="evm.model.01.2977">
    <property type="protein sequence ID" value="cds.evm.model.01.2977"/>
    <property type="gene ID" value="evm.TU.01.2977"/>
</dbReference>
<dbReference type="EMBL" id="UZAU01000083">
    <property type="status" value="NOT_ANNOTATED_CDS"/>
    <property type="molecule type" value="Genomic_DNA"/>
</dbReference>
<feature type="region of interest" description="Disordered" evidence="1">
    <location>
        <begin position="94"/>
        <end position="115"/>
    </location>
</feature>
<evidence type="ECO:0000256" key="1">
    <source>
        <dbReference type="SAM" id="MobiDB-lite"/>
    </source>
</evidence>
<protein>
    <submittedName>
        <fullName evidence="2">Uncharacterized protein</fullName>
    </submittedName>
</protein>
<name>A0A803NN98_CANSA</name>
<dbReference type="Proteomes" id="UP000596661">
    <property type="component" value="Chromosome 1"/>
</dbReference>
<reference evidence="2" key="2">
    <citation type="submission" date="2021-03" db="UniProtKB">
        <authorList>
            <consortium name="EnsemblPlants"/>
        </authorList>
    </citation>
    <scope>IDENTIFICATION</scope>
</reference>
<organism evidence="2 3">
    <name type="scientific">Cannabis sativa</name>
    <name type="common">Hemp</name>
    <name type="synonym">Marijuana</name>
    <dbReference type="NCBI Taxonomy" id="3483"/>
    <lineage>
        <taxon>Eukaryota</taxon>
        <taxon>Viridiplantae</taxon>
        <taxon>Streptophyta</taxon>
        <taxon>Embryophyta</taxon>
        <taxon>Tracheophyta</taxon>
        <taxon>Spermatophyta</taxon>
        <taxon>Magnoliopsida</taxon>
        <taxon>eudicotyledons</taxon>
        <taxon>Gunneridae</taxon>
        <taxon>Pentapetalae</taxon>
        <taxon>rosids</taxon>
        <taxon>fabids</taxon>
        <taxon>Rosales</taxon>
        <taxon>Cannabaceae</taxon>
        <taxon>Cannabis</taxon>
    </lineage>
</organism>
<evidence type="ECO:0000313" key="2">
    <source>
        <dbReference type="EnsemblPlants" id="cds.evm.model.01.2977"/>
    </source>
</evidence>
<reference evidence="2" key="1">
    <citation type="submission" date="2018-11" db="EMBL/GenBank/DDBJ databases">
        <authorList>
            <person name="Grassa J C."/>
        </authorList>
    </citation>
    <scope>NUCLEOTIDE SEQUENCE [LARGE SCALE GENOMIC DNA]</scope>
</reference>
<sequence>MQLFQALYYLPSLSNEKHKKLELSSDSIFKKDNNLRPGPGPSLGLGYEVWGLGLTCVFWLSPGRGSGWGPGLGLGSGLGSGWVLVWVRVDLGPDWCRSGSRPSPSSGGSGAKVEV</sequence>
<evidence type="ECO:0000313" key="3">
    <source>
        <dbReference type="Proteomes" id="UP000596661"/>
    </source>
</evidence>
<dbReference type="AlphaFoldDB" id="A0A803NN98"/>
<accession>A0A803NN98</accession>
<proteinExistence type="predicted"/>
<feature type="compositionally biased region" description="Low complexity" evidence="1">
    <location>
        <begin position="97"/>
        <end position="106"/>
    </location>
</feature>